<sequence>MNTIATNKLVLITLNKRTLLNIMYTQNLLAESFNEILKQYDLSSEQFNVLKILQYQKGKPANMCDIQERMIYKTSNTTRLVDKLLLKGYVTREVCEDNRRKIEVFITKAGLEILKDLKPKMNLYEEKLSHNLTSKEFENLNYLLEKYRTT</sequence>
<evidence type="ECO:0000313" key="5">
    <source>
        <dbReference type="EMBL" id="MCC9065392.1"/>
    </source>
</evidence>
<dbReference type="PRINTS" id="PR00598">
    <property type="entry name" value="HTHMARR"/>
</dbReference>
<reference evidence="5" key="1">
    <citation type="submission" date="2021-11" db="EMBL/GenBank/DDBJ databases">
        <title>Description of novel Flavobacterium species.</title>
        <authorList>
            <person name="Saticioglu I.B."/>
            <person name="Ay H."/>
            <person name="Altun S."/>
            <person name="Duman M."/>
        </authorList>
    </citation>
    <scope>NUCLEOTIDE SEQUENCE</scope>
    <source>
        <strain evidence="5">F-30</strain>
    </source>
</reference>
<keyword evidence="1" id="KW-0805">Transcription regulation</keyword>
<dbReference type="InterPro" id="IPR036390">
    <property type="entry name" value="WH_DNA-bd_sf"/>
</dbReference>
<keyword evidence="3" id="KW-0804">Transcription</keyword>
<protein>
    <submittedName>
        <fullName evidence="5">MarR family transcriptional regulator</fullName>
    </submittedName>
</protein>
<dbReference type="SMART" id="SM00347">
    <property type="entry name" value="HTH_MARR"/>
    <property type="match status" value="1"/>
</dbReference>
<name>A0ABS8MKI1_9FLAO</name>
<dbReference type="Proteomes" id="UP001430679">
    <property type="component" value="Unassembled WGS sequence"/>
</dbReference>
<dbReference type="PROSITE" id="PS50995">
    <property type="entry name" value="HTH_MARR_2"/>
    <property type="match status" value="1"/>
</dbReference>
<dbReference type="PANTHER" id="PTHR42756:SF1">
    <property type="entry name" value="TRANSCRIPTIONAL REPRESSOR OF EMRAB OPERON"/>
    <property type="match status" value="1"/>
</dbReference>
<keyword evidence="2" id="KW-0238">DNA-binding</keyword>
<evidence type="ECO:0000256" key="2">
    <source>
        <dbReference type="ARBA" id="ARBA00023125"/>
    </source>
</evidence>
<dbReference type="Pfam" id="PF01047">
    <property type="entry name" value="MarR"/>
    <property type="match status" value="1"/>
</dbReference>
<proteinExistence type="predicted"/>
<gene>
    <name evidence="5" type="ORF">LNP81_20510</name>
</gene>
<evidence type="ECO:0000256" key="3">
    <source>
        <dbReference type="ARBA" id="ARBA00023163"/>
    </source>
</evidence>
<dbReference type="RefSeq" id="WP_230039076.1">
    <property type="nucleotide sequence ID" value="NZ_JAJJMM010000001.1"/>
</dbReference>
<accession>A0ABS8MKI1</accession>
<evidence type="ECO:0000256" key="1">
    <source>
        <dbReference type="ARBA" id="ARBA00023015"/>
    </source>
</evidence>
<evidence type="ECO:0000313" key="6">
    <source>
        <dbReference type="Proteomes" id="UP001430679"/>
    </source>
</evidence>
<comment type="caution">
    <text evidence="5">The sequence shown here is derived from an EMBL/GenBank/DDBJ whole genome shotgun (WGS) entry which is preliminary data.</text>
</comment>
<evidence type="ECO:0000259" key="4">
    <source>
        <dbReference type="PROSITE" id="PS50995"/>
    </source>
</evidence>
<feature type="domain" description="HTH marR-type" evidence="4">
    <location>
        <begin position="1"/>
        <end position="149"/>
    </location>
</feature>
<dbReference type="InterPro" id="IPR000835">
    <property type="entry name" value="HTH_MarR-typ"/>
</dbReference>
<dbReference type="PANTHER" id="PTHR42756">
    <property type="entry name" value="TRANSCRIPTIONAL REGULATOR, MARR"/>
    <property type="match status" value="1"/>
</dbReference>
<organism evidence="5 6">
    <name type="scientific">Flavobacterium piscisymbiosum</name>
    <dbReference type="NCBI Taxonomy" id="2893753"/>
    <lineage>
        <taxon>Bacteria</taxon>
        <taxon>Pseudomonadati</taxon>
        <taxon>Bacteroidota</taxon>
        <taxon>Flavobacteriia</taxon>
        <taxon>Flavobacteriales</taxon>
        <taxon>Flavobacteriaceae</taxon>
        <taxon>Flavobacterium</taxon>
    </lineage>
</organism>
<dbReference type="EMBL" id="JAJJMM010000001">
    <property type="protein sequence ID" value="MCC9065392.1"/>
    <property type="molecule type" value="Genomic_DNA"/>
</dbReference>
<dbReference type="Gene3D" id="1.10.10.10">
    <property type="entry name" value="Winged helix-like DNA-binding domain superfamily/Winged helix DNA-binding domain"/>
    <property type="match status" value="1"/>
</dbReference>
<dbReference type="InterPro" id="IPR036388">
    <property type="entry name" value="WH-like_DNA-bd_sf"/>
</dbReference>
<keyword evidence="6" id="KW-1185">Reference proteome</keyword>
<dbReference type="SUPFAM" id="SSF46785">
    <property type="entry name" value="Winged helix' DNA-binding domain"/>
    <property type="match status" value="1"/>
</dbReference>